<name>T2JQA7_CROWT</name>
<protein>
    <submittedName>
        <fullName evidence="1">tRNA delta(2)-isopentenylpyrophosphate transferase</fullName>
        <ecNumber evidence="1">2.5.1.75</ecNumber>
    </submittedName>
</protein>
<gene>
    <name evidence="1" type="ORF">CWATWH0402_4167</name>
</gene>
<organism evidence="1 2">
    <name type="scientific">Crocosphaera watsonii WH 0402</name>
    <dbReference type="NCBI Taxonomy" id="1284629"/>
    <lineage>
        <taxon>Bacteria</taxon>
        <taxon>Bacillati</taxon>
        <taxon>Cyanobacteriota</taxon>
        <taxon>Cyanophyceae</taxon>
        <taxon>Oscillatoriophycideae</taxon>
        <taxon>Chroococcales</taxon>
        <taxon>Aphanothecaceae</taxon>
        <taxon>Crocosphaera</taxon>
    </lineage>
</organism>
<evidence type="ECO:0000313" key="1">
    <source>
        <dbReference type="EMBL" id="CCQ66747.1"/>
    </source>
</evidence>
<dbReference type="GO" id="GO:0052381">
    <property type="term" value="F:tRNA dimethylallyltransferase activity"/>
    <property type="evidence" value="ECO:0007669"/>
    <property type="project" value="UniProtKB-EC"/>
</dbReference>
<accession>T2JQA7</accession>
<dbReference type="InterPro" id="IPR027417">
    <property type="entry name" value="P-loop_NTPase"/>
</dbReference>
<dbReference type="Pfam" id="PF01715">
    <property type="entry name" value="IPPT"/>
    <property type="match status" value="1"/>
</dbReference>
<proteinExistence type="predicted"/>
<dbReference type="Proteomes" id="UP000018130">
    <property type="component" value="Unassembled WGS sequence"/>
</dbReference>
<dbReference type="AlphaFoldDB" id="T2JQA7"/>
<keyword evidence="1" id="KW-0808">Transferase</keyword>
<reference evidence="1 2" key="1">
    <citation type="submission" date="2013-01" db="EMBL/GenBank/DDBJ databases">
        <authorList>
            <person name="Bench S."/>
        </authorList>
    </citation>
    <scope>NUCLEOTIDE SEQUENCE [LARGE SCALE GENOMIC DNA]</scope>
    <source>
        <strain evidence="1 2">WH 0402</strain>
    </source>
</reference>
<evidence type="ECO:0000313" key="2">
    <source>
        <dbReference type="Proteomes" id="UP000018130"/>
    </source>
</evidence>
<dbReference type="EC" id="2.5.1.75" evidence="1"/>
<dbReference type="EMBL" id="CAQN01000473">
    <property type="protein sequence ID" value="CCQ66747.1"/>
    <property type="molecule type" value="Genomic_DNA"/>
</dbReference>
<dbReference type="Gene3D" id="3.40.50.300">
    <property type="entry name" value="P-loop containing nucleotide triphosphate hydrolases"/>
    <property type="match status" value="1"/>
</dbReference>
<sequence>MKTLGYAEIINYLRGKLSLPEAEKEIISHTRQFAKRQRTWFRAYPEIEWFDTTSSNLVEEVLSKLEKSLTRLN</sequence>
<comment type="caution">
    <text evidence="1">The sequence shown here is derived from an EMBL/GenBank/DDBJ whole genome shotgun (WGS) entry which is preliminary data.</text>
</comment>
<reference evidence="1 2" key="2">
    <citation type="submission" date="2013-09" db="EMBL/GenBank/DDBJ databases">
        <title>Whole genome comparison of six Crocosphaera watsonii strains with differing phenotypes.</title>
        <authorList>
            <person name="Bench S.R."/>
            <person name="Heller P."/>
            <person name="Frank I."/>
            <person name="Arciniega M."/>
            <person name="Shilova I.N."/>
            <person name="Zehr J.P."/>
        </authorList>
    </citation>
    <scope>NUCLEOTIDE SEQUENCE [LARGE SCALE GENOMIC DNA]</scope>
    <source>
        <strain evidence="1 2">WH 0402</strain>
    </source>
</reference>